<gene>
    <name evidence="3" type="ORF">PSU93_05395</name>
</gene>
<evidence type="ECO:0000259" key="2">
    <source>
        <dbReference type="Pfam" id="PF11795"/>
    </source>
</evidence>
<evidence type="ECO:0000313" key="4">
    <source>
        <dbReference type="Proteomes" id="UP001160519"/>
    </source>
</evidence>
<dbReference type="EMBL" id="JAQSDF010000011">
    <property type="protein sequence ID" value="MDI1230567.1"/>
    <property type="molecule type" value="Genomic_DNA"/>
</dbReference>
<dbReference type="Proteomes" id="UP001160519">
    <property type="component" value="Unassembled WGS sequence"/>
</dbReference>
<protein>
    <submittedName>
        <fullName evidence="3">DUF2220 family protein</fullName>
    </submittedName>
</protein>
<reference evidence="3" key="1">
    <citation type="submission" date="2023-01" db="EMBL/GenBank/DDBJ databases">
        <title>Biogeochemical cycle of methane in antarctic sediments.</title>
        <authorList>
            <person name="Roldan D.M."/>
            <person name="Menes R.J."/>
        </authorList>
    </citation>
    <scope>NUCLEOTIDE SEQUENCE [LARGE SCALE GENOMIC DNA]</scope>
    <source>
        <strain evidence="3">K-2018 MAG008</strain>
    </source>
</reference>
<dbReference type="InterPro" id="IPR024537">
    <property type="entry name" value="DUF3322"/>
</dbReference>
<evidence type="ECO:0000259" key="1">
    <source>
        <dbReference type="Pfam" id="PF09983"/>
    </source>
</evidence>
<dbReference type="Pfam" id="PF09983">
    <property type="entry name" value="JetD_C"/>
    <property type="match status" value="1"/>
</dbReference>
<dbReference type="InterPro" id="IPR014544">
    <property type="entry name" value="UCP028408"/>
</dbReference>
<dbReference type="InterPro" id="IPR024534">
    <property type="entry name" value="JetD_C"/>
</dbReference>
<name>A0AA43Q510_9GAMM</name>
<sequence>MTHVNWTTPTDLRAQVLKLWDRGELPASLVTGVLLFPKRLTLKCPTSAEMASRFDEVRTWIGELRKMPHCRVEMREFKHRVFGANAVPHEAWIDTLEDAVALIGKRRDVARFTALIDMTCEKQPHALKWLAKRPMHALELYDDWNLLLEIVAWLSAHPRPDVYLRQIDIPGVHSKFIEAHRGVLAELLDIVLPPELIDQTASGASQFANRYGFRDKPARIRFRVLDAEKALLPGNRVQDITLDAESFARLEPNVRHVFITENEINFLAFPEVKDSLVIFGAGYGFEMLSKADWLSRCRIYYWGDIDTHGFAILDQLRSRFGSVQSFLMDRTTLLAFESQWGEEEKQTLRDLPRLNPAEMALYNDLRDNRICKNLRLEQERIGFGWMESALSALMQFHSIPTYSESASPQINLPAIASN</sequence>
<accession>A0AA43Q510</accession>
<comment type="caution">
    <text evidence="3">The sequence shown here is derived from an EMBL/GenBank/DDBJ whole genome shotgun (WGS) entry which is preliminary data.</text>
</comment>
<proteinExistence type="predicted"/>
<dbReference type="PIRSF" id="PIRSF028408">
    <property type="entry name" value="UCP028408"/>
    <property type="match status" value="1"/>
</dbReference>
<keyword evidence="4" id="KW-1185">Reference proteome</keyword>
<feature type="domain" description="Wadjet protein JetD C-terminal" evidence="1">
    <location>
        <begin position="212"/>
        <end position="390"/>
    </location>
</feature>
<organism evidence="3 4">
    <name type="scientific">Candidatus Methylobacter titanis</name>
    <dbReference type="NCBI Taxonomy" id="3053457"/>
    <lineage>
        <taxon>Bacteria</taxon>
        <taxon>Pseudomonadati</taxon>
        <taxon>Pseudomonadota</taxon>
        <taxon>Gammaproteobacteria</taxon>
        <taxon>Methylococcales</taxon>
        <taxon>Methylococcaceae</taxon>
        <taxon>Methylobacter</taxon>
    </lineage>
</organism>
<evidence type="ECO:0000313" key="3">
    <source>
        <dbReference type="EMBL" id="MDI1230567.1"/>
    </source>
</evidence>
<feature type="domain" description="DUF3322" evidence="2">
    <location>
        <begin position="9"/>
        <end position="189"/>
    </location>
</feature>
<dbReference type="AlphaFoldDB" id="A0AA43Q510"/>
<dbReference type="Pfam" id="PF11795">
    <property type="entry name" value="DUF3322"/>
    <property type="match status" value="1"/>
</dbReference>